<dbReference type="OrthoDB" id="3259102at2759"/>
<evidence type="ECO:0000313" key="5">
    <source>
        <dbReference type="Proteomes" id="UP000077266"/>
    </source>
</evidence>
<evidence type="ECO:0000256" key="2">
    <source>
        <dbReference type="SAM" id="SignalP"/>
    </source>
</evidence>
<dbReference type="InterPro" id="IPR029476">
    <property type="entry name" value="DNase_NucA_NucB"/>
</dbReference>
<dbReference type="Pfam" id="PF14040">
    <property type="entry name" value="DNase_NucA_NucB"/>
    <property type="match status" value="1"/>
</dbReference>
<feature type="compositionally biased region" description="Acidic residues" evidence="1">
    <location>
        <begin position="184"/>
        <end position="197"/>
    </location>
</feature>
<dbReference type="InParanoid" id="A0A165ISJ7"/>
<gene>
    <name evidence="4" type="ORF">EXIGLDRAFT_709762</name>
</gene>
<evidence type="ECO:0000313" key="4">
    <source>
        <dbReference type="EMBL" id="KZV93817.1"/>
    </source>
</evidence>
<keyword evidence="5" id="KW-1185">Reference proteome</keyword>
<protein>
    <recommendedName>
        <fullName evidence="3">Deoxyribonuclease NucA/NucB domain-containing protein</fullName>
    </recommendedName>
</protein>
<feature type="region of interest" description="Disordered" evidence="1">
    <location>
        <begin position="170"/>
        <end position="210"/>
    </location>
</feature>
<dbReference type="EMBL" id="KV425983">
    <property type="protein sequence ID" value="KZV93817.1"/>
    <property type="molecule type" value="Genomic_DNA"/>
</dbReference>
<feature type="domain" description="Deoxyribonuclease NucA/NucB" evidence="3">
    <location>
        <begin position="47"/>
        <end position="140"/>
    </location>
</feature>
<accession>A0A165ISJ7</accession>
<evidence type="ECO:0000256" key="1">
    <source>
        <dbReference type="SAM" id="MobiDB-lite"/>
    </source>
</evidence>
<dbReference type="AlphaFoldDB" id="A0A165ISJ7"/>
<sequence>MKFAVLLFVAGTLVAASPTNFTIASRQDPADLMIFVCDQMPEVCHNMCYGALCLNIGSALTFDNPSATDKRNRRKAAGCIESGGNRCSVRKGHAAGFQCDEYPFASSSPRGTITDRINRCVPAGENSKQGGIINAFYRASFCKGGPCDFNVEFSNAGNIAPCQMDCTDSDNEIIGPGSGTPAQDGDEADDGTDDDGGNPEPTGTSKKKRVVTGARHHYLTSSGVEIDIRGIARIGQRAVTVVARNTTLWDEQAKSHAYDDENDESQYDYMLPNLEVRDDVIIAELS</sequence>
<evidence type="ECO:0000259" key="3">
    <source>
        <dbReference type="Pfam" id="PF14040"/>
    </source>
</evidence>
<dbReference type="STRING" id="1314781.A0A165ISJ7"/>
<reference evidence="4 5" key="1">
    <citation type="journal article" date="2016" name="Mol. Biol. Evol.">
        <title>Comparative Genomics of Early-Diverging Mushroom-Forming Fungi Provides Insights into the Origins of Lignocellulose Decay Capabilities.</title>
        <authorList>
            <person name="Nagy L.G."/>
            <person name="Riley R."/>
            <person name="Tritt A."/>
            <person name="Adam C."/>
            <person name="Daum C."/>
            <person name="Floudas D."/>
            <person name="Sun H."/>
            <person name="Yadav J.S."/>
            <person name="Pangilinan J."/>
            <person name="Larsson K.H."/>
            <person name="Matsuura K."/>
            <person name="Barry K."/>
            <person name="Labutti K."/>
            <person name="Kuo R."/>
            <person name="Ohm R.A."/>
            <person name="Bhattacharya S.S."/>
            <person name="Shirouzu T."/>
            <person name="Yoshinaga Y."/>
            <person name="Martin F.M."/>
            <person name="Grigoriev I.V."/>
            <person name="Hibbett D.S."/>
        </authorList>
    </citation>
    <scope>NUCLEOTIDE SEQUENCE [LARGE SCALE GENOMIC DNA]</scope>
    <source>
        <strain evidence="4 5">HHB12029</strain>
    </source>
</reference>
<keyword evidence="2" id="KW-0732">Signal</keyword>
<organism evidence="4 5">
    <name type="scientific">Exidia glandulosa HHB12029</name>
    <dbReference type="NCBI Taxonomy" id="1314781"/>
    <lineage>
        <taxon>Eukaryota</taxon>
        <taxon>Fungi</taxon>
        <taxon>Dikarya</taxon>
        <taxon>Basidiomycota</taxon>
        <taxon>Agaricomycotina</taxon>
        <taxon>Agaricomycetes</taxon>
        <taxon>Auriculariales</taxon>
        <taxon>Exidiaceae</taxon>
        <taxon>Exidia</taxon>
    </lineage>
</organism>
<name>A0A165ISJ7_EXIGL</name>
<dbReference type="Proteomes" id="UP000077266">
    <property type="component" value="Unassembled WGS sequence"/>
</dbReference>
<feature type="chain" id="PRO_5007859524" description="Deoxyribonuclease NucA/NucB domain-containing protein" evidence="2">
    <location>
        <begin position="17"/>
        <end position="286"/>
    </location>
</feature>
<proteinExistence type="predicted"/>
<feature type="signal peptide" evidence="2">
    <location>
        <begin position="1"/>
        <end position="16"/>
    </location>
</feature>